<reference evidence="2" key="1">
    <citation type="journal article" date="2009" name="Plant Mol. Biol.">
        <title>Insights into corn genes derived from large-scale cDNA sequencing.</title>
        <authorList>
            <person name="Alexandrov N.N."/>
            <person name="Brover V.V."/>
            <person name="Freidin S."/>
            <person name="Troukhan M.E."/>
            <person name="Tatarinova T.V."/>
            <person name="Zhang H."/>
            <person name="Swaller T.J."/>
            <person name="Lu Y.P."/>
            <person name="Bouck J."/>
            <person name="Flavell R.B."/>
            <person name="Feldmann K.A."/>
        </authorList>
    </citation>
    <scope>NUCLEOTIDE SEQUENCE</scope>
</reference>
<keyword evidence="1" id="KW-1133">Transmembrane helix</keyword>
<feature type="transmembrane region" description="Helical" evidence="1">
    <location>
        <begin position="32"/>
        <end position="53"/>
    </location>
</feature>
<accession>B6SZK0</accession>
<evidence type="ECO:0000256" key="1">
    <source>
        <dbReference type="SAM" id="Phobius"/>
    </source>
</evidence>
<dbReference type="HOGENOM" id="CLU_3017129_0_0_1"/>
<dbReference type="AlphaFoldDB" id="B6SZK0"/>
<organism evidence="2">
    <name type="scientific">Zea mays</name>
    <name type="common">Maize</name>
    <dbReference type="NCBI Taxonomy" id="4577"/>
    <lineage>
        <taxon>Eukaryota</taxon>
        <taxon>Viridiplantae</taxon>
        <taxon>Streptophyta</taxon>
        <taxon>Embryophyta</taxon>
        <taxon>Tracheophyta</taxon>
        <taxon>Spermatophyta</taxon>
        <taxon>Magnoliopsida</taxon>
        <taxon>Liliopsida</taxon>
        <taxon>Poales</taxon>
        <taxon>Poaceae</taxon>
        <taxon>PACMAD clade</taxon>
        <taxon>Panicoideae</taxon>
        <taxon>Andropogonodae</taxon>
        <taxon>Andropogoneae</taxon>
        <taxon>Tripsacinae</taxon>
        <taxon>Zea</taxon>
    </lineage>
</organism>
<sequence>MTAAIADGHYARLQASYPVNCWFGDFEFELEVGLLLTALFELVQLSWAGLGLIHPR</sequence>
<protein>
    <submittedName>
        <fullName evidence="2">Uncharacterized protein</fullName>
    </submittedName>
</protein>
<keyword evidence="1" id="KW-0472">Membrane</keyword>
<name>B6SZK0_MAIZE</name>
<proteinExistence type="evidence at transcript level"/>
<keyword evidence="1" id="KW-0812">Transmembrane</keyword>
<evidence type="ECO:0000313" key="2">
    <source>
        <dbReference type="EMBL" id="ACG30283.1"/>
    </source>
</evidence>
<dbReference type="EMBL" id="EU958165">
    <property type="protein sequence ID" value="ACG30283.1"/>
    <property type="molecule type" value="mRNA"/>
</dbReference>